<comment type="catalytic activity">
    <reaction evidence="3">
        <text>L-2,4-diaminobutanoate + acetyl-CoA = (2S)-4-acetamido-2-aminobutanoate + CoA + H(+)</text>
        <dbReference type="Rhea" id="RHEA:16901"/>
        <dbReference type="ChEBI" id="CHEBI:15378"/>
        <dbReference type="ChEBI" id="CHEBI:57287"/>
        <dbReference type="ChEBI" id="CHEBI:57288"/>
        <dbReference type="ChEBI" id="CHEBI:58761"/>
        <dbReference type="ChEBI" id="CHEBI:58929"/>
        <dbReference type="EC" id="2.3.1.178"/>
    </reaction>
</comment>
<dbReference type="CDD" id="cd04301">
    <property type="entry name" value="NAT_SF"/>
    <property type="match status" value="1"/>
</dbReference>
<evidence type="ECO:0000259" key="4">
    <source>
        <dbReference type="PROSITE" id="PS51186"/>
    </source>
</evidence>
<sequence length="190" mass="20693">MSLEARELHPLSSIPGRRAAAPQAYGLRPIRRTDGRAIHGLIAECPPLDLNSLYAYLLLSEHHADTCVLAEDGSGQIAGFVSAYVPPRHPEVLFVWQVAVHPRARGCGLARQMLWHLLERPASSAIRYIETTVGPDNAASRGVFAGLARQLHATCSDSALFGPELFGPGGHEEERLLRIGPFQPPVSRPR</sequence>
<accession>A0ABV8NSR1</accession>
<dbReference type="RefSeq" id="WP_217965215.1">
    <property type="nucleotide sequence ID" value="NZ_JAHTBN010000005.1"/>
</dbReference>
<dbReference type="InterPro" id="IPR000182">
    <property type="entry name" value="GNAT_dom"/>
</dbReference>
<dbReference type="InterPro" id="IPR012772">
    <property type="entry name" value="Ectoine_EctA"/>
</dbReference>
<protein>
    <recommendedName>
        <fullName evidence="3">L-2,4-diaminobutyric acid acetyltransferase</fullName>
        <shortName evidence="3">DABA acetyltransferase</shortName>
        <ecNumber evidence="3">2.3.1.178</ecNumber>
    </recommendedName>
</protein>
<dbReference type="EMBL" id="JBHSBV010000001">
    <property type="protein sequence ID" value="MFC4200014.1"/>
    <property type="molecule type" value="Genomic_DNA"/>
</dbReference>
<evidence type="ECO:0000313" key="6">
    <source>
        <dbReference type="Proteomes" id="UP001595848"/>
    </source>
</evidence>
<evidence type="ECO:0000313" key="5">
    <source>
        <dbReference type="EMBL" id="MFC4200014.1"/>
    </source>
</evidence>
<proteinExistence type="inferred from homology"/>
<evidence type="ECO:0000256" key="1">
    <source>
        <dbReference type="ARBA" id="ARBA00022679"/>
    </source>
</evidence>
<keyword evidence="2 3" id="KW-0012">Acyltransferase</keyword>
<reference evidence="6" key="1">
    <citation type="journal article" date="2019" name="Int. J. Syst. Evol. Microbiol.">
        <title>The Global Catalogue of Microorganisms (GCM) 10K type strain sequencing project: providing services to taxonomists for standard genome sequencing and annotation.</title>
        <authorList>
            <consortium name="The Broad Institute Genomics Platform"/>
            <consortium name="The Broad Institute Genome Sequencing Center for Infectious Disease"/>
            <person name="Wu L."/>
            <person name="Ma J."/>
        </authorList>
    </citation>
    <scope>NUCLEOTIDE SEQUENCE [LARGE SCALE GENOMIC DNA]</scope>
    <source>
        <strain evidence="6">LMG 24813</strain>
    </source>
</reference>
<dbReference type="EC" id="2.3.1.178" evidence="3"/>
<comment type="similarity">
    <text evidence="3">Belongs to the acetyltransferase family. EctA subfamily.</text>
</comment>
<organism evidence="5 6">
    <name type="scientific">Candidimonas humi</name>
    <dbReference type="NCBI Taxonomy" id="683355"/>
    <lineage>
        <taxon>Bacteria</taxon>
        <taxon>Pseudomonadati</taxon>
        <taxon>Pseudomonadota</taxon>
        <taxon>Betaproteobacteria</taxon>
        <taxon>Burkholderiales</taxon>
        <taxon>Alcaligenaceae</taxon>
        <taxon>Candidimonas</taxon>
    </lineage>
</organism>
<keyword evidence="1 3" id="KW-0808">Transferase</keyword>
<dbReference type="PROSITE" id="PS51186">
    <property type="entry name" value="GNAT"/>
    <property type="match status" value="1"/>
</dbReference>
<dbReference type="NCBIfam" id="TIGR02406">
    <property type="entry name" value="ectoine_EctA"/>
    <property type="match status" value="1"/>
</dbReference>
<comment type="caution">
    <text evidence="5">The sequence shown here is derived from an EMBL/GenBank/DDBJ whole genome shotgun (WGS) entry which is preliminary data.</text>
</comment>
<evidence type="ECO:0000256" key="3">
    <source>
        <dbReference type="RuleBase" id="RU365045"/>
    </source>
</evidence>
<comment type="pathway">
    <text evidence="3">Amine and polyamine biosynthesis; ectoine biosynthesis; L-ectoine from L-aspartate 4-semialdehyde: step 2/3.</text>
</comment>
<keyword evidence="6" id="KW-1185">Reference proteome</keyword>
<comment type="function">
    <text evidence="3">Catalyzes the acetylation of L-2,4-diaminobutyrate (DABA) to gamma-N-acetyl-alpha,gamma-diaminobutyric acid (ADABA) with acetyl coenzyme A.</text>
</comment>
<evidence type="ECO:0000256" key="2">
    <source>
        <dbReference type="ARBA" id="ARBA00023315"/>
    </source>
</evidence>
<gene>
    <name evidence="3 5" type="primary">ectA</name>
    <name evidence="5" type="ORF">ACFOY1_03515</name>
</gene>
<dbReference type="Proteomes" id="UP001595848">
    <property type="component" value="Unassembled WGS sequence"/>
</dbReference>
<name>A0ABV8NSR1_9BURK</name>
<dbReference type="Pfam" id="PF00583">
    <property type="entry name" value="Acetyltransf_1"/>
    <property type="match status" value="1"/>
</dbReference>
<dbReference type="GO" id="GO:0033816">
    <property type="term" value="F:diaminobutyrate acetyltransferase activity"/>
    <property type="evidence" value="ECO:0007669"/>
    <property type="project" value="UniProtKB-EC"/>
</dbReference>
<feature type="domain" description="N-acetyltransferase" evidence="4">
    <location>
        <begin position="25"/>
        <end position="178"/>
    </location>
</feature>